<dbReference type="InterPro" id="IPR050755">
    <property type="entry name" value="TRAFAC_YlqF/YawG_RiboMat"/>
</dbReference>
<evidence type="ECO:0000256" key="1">
    <source>
        <dbReference type="ARBA" id="ARBA00004123"/>
    </source>
</evidence>
<evidence type="ECO:0000256" key="4">
    <source>
        <dbReference type="ARBA" id="ARBA00023134"/>
    </source>
</evidence>
<organism evidence="7 8">
    <name type="scientific">Triparma retinervis</name>
    <dbReference type="NCBI Taxonomy" id="2557542"/>
    <lineage>
        <taxon>Eukaryota</taxon>
        <taxon>Sar</taxon>
        <taxon>Stramenopiles</taxon>
        <taxon>Ochrophyta</taxon>
        <taxon>Bolidophyceae</taxon>
        <taxon>Parmales</taxon>
        <taxon>Triparmaceae</taxon>
        <taxon>Triparma</taxon>
    </lineage>
</organism>
<evidence type="ECO:0000256" key="2">
    <source>
        <dbReference type="ARBA" id="ARBA00022741"/>
    </source>
</evidence>
<comment type="subcellular location">
    <subcellularLocation>
        <location evidence="1">Nucleus</location>
    </subcellularLocation>
</comment>
<keyword evidence="8" id="KW-1185">Reference proteome</keyword>
<dbReference type="Proteomes" id="UP001165082">
    <property type="component" value="Unassembled WGS sequence"/>
</dbReference>
<keyword evidence="2" id="KW-0547">Nucleotide-binding</keyword>
<evidence type="ECO:0000256" key="3">
    <source>
        <dbReference type="ARBA" id="ARBA00023054"/>
    </source>
</evidence>
<feature type="non-terminal residue" evidence="7">
    <location>
        <position position="686"/>
    </location>
</feature>
<name>A0A9W7F7I2_9STRA</name>
<dbReference type="EMBL" id="BRXZ01000149">
    <property type="protein sequence ID" value="GMI06204.1"/>
    <property type="molecule type" value="Genomic_DNA"/>
</dbReference>
<evidence type="ECO:0000313" key="8">
    <source>
        <dbReference type="Proteomes" id="UP001165082"/>
    </source>
</evidence>
<evidence type="ECO:0000256" key="5">
    <source>
        <dbReference type="ARBA" id="ARBA00023242"/>
    </source>
</evidence>
<dbReference type="InterPro" id="IPR023179">
    <property type="entry name" value="GTP-bd_ortho_bundle_sf"/>
</dbReference>
<dbReference type="PROSITE" id="PS51721">
    <property type="entry name" value="G_CP"/>
    <property type="match status" value="1"/>
</dbReference>
<dbReference type="PANTHER" id="PTHR11089">
    <property type="entry name" value="GTP-BINDING PROTEIN-RELATED"/>
    <property type="match status" value="1"/>
</dbReference>
<sequence>MLREVEIAKEREEERRKGILAANLQRNLAKKNNSKATSLEELAGNAIRDNEEYSMGASKGAGGAQNGGGIKTITEHGAHGNTNRRAYLKDLKAVIKQSDVILEVVDARDPNGFRSTTLEDQVLANSGKRLVVVLNKSDLVPPTVLKSWLAHLRKTRVTVAVSSRNGNNTKKGNGMDDNHSLLGLLKNYSRVGGGSSKSSTTVGVLGYPNVGKSSLINSLCNGAKSKSCSTSKTAGHTKALKEVVVDGKLSVIDSPGVVFGSGDSEMLLRNCVDVGRIEDPVTVVGHLLAKAGKEGLMRQYGVPDWGERGAEGFLALVGRAGGRVGKGGVPDKKMAARVVLNDWNEGKIPYFVEAPVEGEVEVGGGAGVVKGSAAIVKEFGEAFDWEGMDREAEGDMEDVGGLFLSDVFSWDSEERIVKHHRLEEEEVRGRRERKLLEYNMTAGCCAMGTERERIRTAAALNYHIYPYEYDNVFDDDKNEASWGRQQIFDDNQGHAGTLQEEGSTGVERAKNNEKYMVRQQEKMKAFLLSDVNTQDWDPQHTPEDRFDEGAQTATGVAMGVYTAANGDKMLVFRGSYSNGDFDNILKWMKDWILEKMEKTVLDSWTETLGKELTEEQKKRAGGDLKSRCALRAGTTLFTQMHNGDLATSIEGVSKEDIKKWGEDELVIVANCLGGGMIAKLVSSLPL</sequence>
<keyword evidence="5" id="KW-0539">Nucleus</keyword>
<proteinExistence type="predicted"/>
<feature type="domain" description="CP-type G" evidence="6">
    <location>
        <begin position="88"/>
        <end position="260"/>
    </location>
</feature>
<dbReference type="InterPro" id="IPR030378">
    <property type="entry name" value="G_CP_dom"/>
</dbReference>
<reference evidence="7" key="1">
    <citation type="submission" date="2022-07" db="EMBL/GenBank/DDBJ databases">
        <title>Genome analysis of Parmales, a sister group of diatoms, reveals the evolutionary specialization of diatoms from phago-mixotrophs to photoautotrophs.</title>
        <authorList>
            <person name="Ban H."/>
            <person name="Sato S."/>
            <person name="Yoshikawa S."/>
            <person name="Kazumasa Y."/>
            <person name="Nakamura Y."/>
            <person name="Ichinomiya M."/>
            <person name="Saitoh K."/>
            <person name="Sato N."/>
            <person name="Blanc-Mathieu R."/>
            <person name="Endo H."/>
            <person name="Kuwata A."/>
            <person name="Ogata H."/>
        </authorList>
    </citation>
    <scope>NUCLEOTIDE SEQUENCE</scope>
</reference>
<evidence type="ECO:0000259" key="6">
    <source>
        <dbReference type="PROSITE" id="PS51721"/>
    </source>
</evidence>
<protein>
    <recommendedName>
        <fullName evidence="6">CP-type G domain-containing protein</fullName>
    </recommendedName>
</protein>
<dbReference type="GO" id="GO:0005730">
    <property type="term" value="C:nucleolus"/>
    <property type="evidence" value="ECO:0007669"/>
    <property type="project" value="TreeGrafter"/>
</dbReference>
<keyword evidence="4" id="KW-0342">GTP-binding</keyword>
<dbReference type="PANTHER" id="PTHR11089:SF30">
    <property type="entry name" value="GUANINE NUCLEOTIDE-BINDING PROTEIN-LIKE 3 HOMOLOG"/>
    <property type="match status" value="1"/>
</dbReference>
<dbReference type="OrthoDB" id="10266128at2759"/>
<dbReference type="SUPFAM" id="SSF52540">
    <property type="entry name" value="P-loop containing nucleoside triphosphate hydrolases"/>
    <property type="match status" value="1"/>
</dbReference>
<dbReference type="GO" id="GO:0005525">
    <property type="term" value="F:GTP binding"/>
    <property type="evidence" value="ECO:0007669"/>
    <property type="project" value="UniProtKB-KW"/>
</dbReference>
<dbReference type="PRINTS" id="PR00326">
    <property type="entry name" value="GTP1OBG"/>
</dbReference>
<gene>
    <name evidence="7" type="ORF">TrRE_jg7161</name>
</gene>
<evidence type="ECO:0000313" key="7">
    <source>
        <dbReference type="EMBL" id="GMI06204.1"/>
    </source>
</evidence>
<comment type="caution">
    <text evidence="7">The sequence shown here is derived from an EMBL/GenBank/DDBJ whole genome shotgun (WGS) entry which is preliminary data.</text>
</comment>
<dbReference type="InterPro" id="IPR027417">
    <property type="entry name" value="P-loop_NTPase"/>
</dbReference>
<dbReference type="Gene3D" id="3.40.50.300">
    <property type="entry name" value="P-loop containing nucleotide triphosphate hydrolases"/>
    <property type="match status" value="1"/>
</dbReference>
<dbReference type="Pfam" id="PF01926">
    <property type="entry name" value="MMR_HSR1"/>
    <property type="match status" value="1"/>
</dbReference>
<accession>A0A9W7F7I2</accession>
<keyword evidence="3" id="KW-0175">Coiled coil</keyword>
<dbReference type="InterPro" id="IPR006073">
    <property type="entry name" value="GTP-bd"/>
</dbReference>
<dbReference type="AlphaFoldDB" id="A0A9W7F7I2"/>
<dbReference type="Gene3D" id="1.10.1580.10">
    <property type="match status" value="1"/>
</dbReference>
<dbReference type="FunFam" id="1.10.1580.10:FF:000002">
    <property type="entry name" value="Guanine nucleotide-binding protein-like 3 (nucleolar)-like"/>
    <property type="match status" value="1"/>
</dbReference>